<sequence>MPDSIPKTYLRKNVKTNCRQTRTIAETKFKSQLKLNTNSNDWNTIHLIIKDYKMQQYVNGELFSEVNDLDKANKSSKGYIG</sequence>
<evidence type="ECO:0000313" key="1">
    <source>
        <dbReference type="EMBL" id="NRD23054.1"/>
    </source>
</evidence>
<gene>
    <name evidence="1" type="ORF">HNV10_07370</name>
</gene>
<dbReference type="EMBL" id="JABRWQ010000003">
    <property type="protein sequence ID" value="NRD23054.1"/>
    <property type="molecule type" value="Genomic_DNA"/>
</dbReference>
<dbReference type="Gene3D" id="2.60.120.560">
    <property type="entry name" value="Exo-inulinase, domain 1"/>
    <property type="match status" value="1"/>
</dbReference>
<keyword evidence="2" id="KW-1185">Reference proteome</keyword>
<proteinExistence type="predicted"/>
<dbReference type="Proteomes" id="UP000805085">
    <property type="component" value="Unassembled WGS sequence"/>
</dbReference>
<protein>
    <submittedName>
        <fullName evidence="1">DUF1080 domain-containing protein</fullName>
    </submittedName>
</protein>
<reference evidence="1 2" key="1">
    <citation type="journal article" date="2015" name="Int. J. Syst. Evol. Microbiol.">
        <title>Winogradskyella litoriviva sp. nov., isolated from coastal seawater.</title>
        <authorList>
            <person name="Nedashkovskaya O.I."/>
            <person name="Kukhlevskiy A.D."/>
            <person name="Zhukova N.V."/>
            <person name="Kim S.J."/>
            <person name="Rhee S.K."/>
            <person name="Mikhailov V.V."/>
        </authorList>
    </citation>
    <scope>NUCLEOTIDE SEQUENCE [LARGE SCALE GENOMIC DNA]</scope>
    <source>
        <strain evidence="1 2">KMM6491</strain>
    </source>
</reference>
<accession>A0ABX2E3H1</accession>
<evidence type="ECO:0000313" key="2">
    <source>
        <dbReference type="Proteomes" id="UP000805085"/>
    </source>
</evidence>
<dbReference type="RefSeq" id="WP_173300692.1">
    <property type="nucleotide sequence ID" value="NZ_JABRWQ010000003.1"/>
</dbReference>
<organism evidence="1 2">
    <name type="scientific">Winogradskyella litoriviva</name>
    <dbReference type="NCBI Taxonomy" id="1220182"/>
    <lineage>
        <taxon>Bacteria</taxon>
        <taxon>Pseudomonadati</taxon>
        <taxon>Bacteroidota</taxon>
        <taxon>Flavobacteriia</taxon>
        <taxon>Flavobacteriales</taxon>
        <taxon>Flavobacteriaceae</taxon>
        <taxon>Winogradskyella</taxon>
    </lineage>
</organism>
<name>A0ABX2E3H1_9FLAO</name>
<comment type="caution">
    <text evidence="1">The sequence shown here is derived from an EMBL/GenBank/DDBJ whole genome shotgun (WGS) entry which is preliminary data.</text>
</comment>